<dbReference type="PANTHER" id="PTHR40048">
    <property type="entry name" value="RHAMNOSYL O-METHYLTRANSFERASE"/>
    <property type="match status" value="1"/>
</dbReference>
<dbReference type="Proteomes" id="UP000612585">
    <property type="component" value="Unassembled WGS sequence"/>
</dbReference>
<protein>
    <submittedName>
        <fullName evidence="3">Cephalosporin hydroxylase</fullName>
    </submittedName>
</protein>
<dbReference type="InterPro" id="IPR029063">
    <property type="entry name" value="SAM-dependent_MTases_sf"/>
</dbReference>
<keyword evidence="4" id="KW-1185">Reference proteome</keyword>
<gene>
    <name evidence="3" type="ORF">Vau01_069970</name>
</gene>
<dbReference type="EMBL" id="BOPG01000047">
    <property type="protein sequence ID" value="GIJ59481.1"/>
    <property type="molecule type" value="Genomic_DNA"/>
</dbReference>
<evidence type="ECO:0000313" key="3">
    <source>
        <dbReference type="EMBL" id="GIJ59481.1"/>
    </source>
</evidence>
<dbReference type="PANTHER" id="PTHR40048:SF1">
    <property type="entry name" value="RHAMNOSYL O-METHYLTRANSFERASE"/>
    <property type="match status" value="1"/>
</dbReference>
<dbReference type="Gene3D" id="3.40.50.150">
    <property type="entry name" value="Vaccinia Virus protein VP39"/>
    <property type="match status" value="1"/>
</dbReference>
<keyword evidence="1" id="KW-0489">Methyltransferase</keyword>
<accession>A0A8J3ZD75</accession>
<dbReference type="GO" id="GO:0071770">
    <property type="term" value="P:DIM/DIP cell wall layer assembly"/>
    <property type="evidence" value="ECO:0007669"/>
    <property type="project" value="TreeGrafter"/>
</dbReference>
<keyword evidence="2" id="KW-0808">Transferase</keyword>
<evidence type="ECO:0000256" key="2">
    <source>
        <dbReference type="ARBA" id="ARBA00022679"/>
    </source>
</evidence>
<reference evidence="3" key="1">
    <citation type="submission" date="2021-01" db="EMBL/GenBank/DDBJ databases">
        <title>Whole genome shotgun sequence of Virgisporangium aurantiacum NBRC 16421.</title>
        <authorList>
            <person name="Komaki H."/>
            <person name="Tamura T."/>
        </authorList>
    </citation>
    <scope>NUCLEOTIDE SEQUENCE</scope>
    <source>
        <strain evidence="3">NBRC 16421</strain>
    </source>
</reference>
<dbReference type="RefSeq" id="WP_204001838.1">
    <property type="nucleotide sequence ID" value="NZ_BOPG01000047.1"/>
</dbReference>
<name>A0A8J3ZD75_9ACTN</name>
<sequence>MELLPPAVEADLAAPLRDFWLDREAQHVKDVYAGVRIQKMPEDLRVYEHLLWISRADTVIELGTNHGGSALWFRDRLTTMATGYGRIRHPQVISIDRDHAKARKAIGADPPGITLLTADLGDKELADRVSALLRPGARCLVVEDTLHAYETTKAALDGFARFVPPGGFFVVEDGIVDVPDLRPDKDLPRGVLPAIHDFLAGADGKQFRVRRDLERYGLTCFPGGYLERVSPPAGGAAAW</sequence>
<evidence type="ECO:0000313" key="4">
    <source>
        <dbReference type="Proteomes" id="UP000612585"/>
    </source>
</evidence>
<organism evidence="3 4">
    <name type="scientific">Virgisporangium aurantiacum</name>
    <dbReference type="NCBI Taxonomy" id="175570"/>
    <lineage>
        <taxon>Bacteria</taxon>
        <taxon>Bacillati</taxon>
        <taxon>Actinomycetota</taxon>
        <taxon>Actinomycetes</taxon>
        <taxon>Micromonosporales</taxon>
        <taxon>Micromonosporaceae</taxon>
        <taxon>Virgisporangium</taxon>
    </lineage>
</organism>
<dbReference type="GO" id="GO:0005886">
    <property type="term" value="C:plasma membrane"/>
    <property type="evidence" value="ECO:0007669"/>
    <property type="project" value="TreeGrafter"/>
</dbReference>
<dbReference type="SUPFAM" id="SSF53335">
    <property type="entry name" value="S-adenosyl-L-methionine-dependent methyltransferases"/>
    <property type="match status" value="1"/>
</dbReference>
<dbReference type="InterPro" id="IPR007072">
    <property type="entry name" value="RNMT_CmcI"/>
</dbReference>
<proteinExistence type="predicted"/>
<dbReference type="GO" id="GO:0032259">
    <property type="term" value="P:methylation"/>
    <property type="evidence" value="ECO:0007669"/>
    <property type="project" value="UniProtKB-KW"/>
</dbReference>
<dbReference type="GO" id="GO:0008610">
    <property type="term" value="P:lipid biosynthetic process"/>
    <property type="evidence" value="ECO:0007669"/>
    <property type="project" value="InterPro"/>
</dbReference>
<dbReference type="GO" id="GO:0008168">
    <property type="term" value="F:methyltransferase activity"/>
    <property type="evidence" value="ECO:0007669"/>
    <property type="project" value="UniProtKB-KW"/>
</dbReference>
<evidence type="ECO:0000256" key="1">
    <source>
        <dbReference type="ARBA" id="ARBA00022603"/>
    </source>
</evidence>
<dbReference type="AlphaFoldDB" id="A0A8J3ZD75"/>
<comment type="caution">
    <text evidence="3">The sequence shown here is derived from an EMBL/GenBank/DDBJ whole genome shotgun (WGS) entry which is preliminary data.</text>
</comment>
<dbReference type="Pfam" id="PF04989">
    <property type="entry name" value="RMNT_CmcI"/>
    <property type="match status" value="1"/>
</dbReference>